<feature type="transmembrane region" description="Helical" evidence="6">
    <location>
        <begin position="679"/>
        <end position="698"/>
    </location>
</feature>
<comment type="subcellular location">
    <subcellularLocation>
        <location evidence="1">Membrane</location>
        <topology evidence="1">Multi-pass membrane protein</topology>
    </subcellularLocation>
</comment>
<dbReference type="EMBL" id="JBAMMX010000007">
    <property type="protein sequence ID" value="KAK6935982.1"/>
    <property type="molecule type" value="Genomic_DNA"/>
</dbReference>
<feature type="transmembrane region" description="Helical" evidence="6">
    <location>
        <begin position="349"/>
        <end position="369"/>
    </location>
</feature>
<dbReference type="Proteomes" id="UP001370490">
    <property type="component" value="Unassembled WGS sequence"/>
</dbReference>
<reference evidence="7 8" key="1">
    <citation type="submission" date="2023-12" db="EMBL/GenBank/DDBJ databases">
        <title>A high-quality genome assembly for Dillenia turbinata (Dilleniales).</title>
        <authorList>
            <person name="Chanderbali A."/>
        </authorList>
    </citation>
    <scope>NUCLEOTIDE SEQUENCE [LARGE SCALE GENOMIC DNA]</scope>
    <source>
        <strain evidence="7">LSX21</strain>
        <tissue evidence="7">Leaf</tissue>
    </source>
</reference>
<evidence type="ECO:0000313" key="8">
    <source>
        <dbReference type="Proteomes" id="UP001370490"/>
    </source>
</evidence>
<feature type="transmembrane region" description="Helical" evidence="6">
    <location>
        <begin position="1071"/>
        <end position="1092"/>
    </location>
</feature>
<sequence length="1097" mass="119426">METTLSDAEAPRALKRGGWITFPIITATVAGLTLCAGGWISNLLVYLIEEFNVKSIDATQITNIVNGTWNLIPVLGAIIADSLFGCYFVVSISSCISLLSLRPPPCDTGSTSCTGPSKTQYAALFMGIALAATGLGGTRFTIATMGADQFDKPRDQEIFFNWYFFTLYVTSIVSATALVYVEDNVSWVLGFSLCALANLIGLAIFLSGTRFYRHVKPQGSPFTGLARVLVATVRKWKVPVSSIKEESYYQGQDEASKAEDAVEKAPSNSFRFLNRAALKTQGDTNPDGSIAKPWSLCTVQQVEDLKSLLRIFPLWSSSIFLSATIGIQGNLTILQALSMDRRLGPHLKIPAGSIIVFVLISTAVTLAIVDRVLCPAWQKLTGLSPTPLQRIGLGHVLNLLGMAVSGLVETKRLNVAHSHNVQVNMVVPMLAAWLFPQLALVGVGEAFHFPGQVSLYYQEFPASLKGTSTAMISVLVAVGFYLSTALVDLVRRVTGWLPDNINHGRLDNVYWLLTAVAAINFGTVRSQKMAWKPESYTLAQERGFGLNKMETTLSDAEAPRTLKRGGWITFPIITAATVAGLTLCAGGWIWNLPVYLIEEFNVKSIDATQITNIVNGTWSLIPVLGAIIADSLFGCYLVVSISSFISLLGTLLITLTAALKSLRPPPCANGSASCTGPSKIQYAVLFMGIVLAVTGVGGTRFTIATMGADQFDEPRDQEIFFNWYFFTLYVTEILSATALVYVEDNVSWVLGFGLCALVNLIGLAIFLSGTRFYRHVKPQGSPFTGLARVLVATVRKWKVPISSMKEEYYYQGLDEASKAEDAVEIAPSKSFRFLNRAALKTQGDTNPDGSIAKPWSLCTVQHVEDLKSLLRIFPLWSSGIFLSITIGIQSNLTILQALSMDRRLGPLLKIPAGSITVFVLISTAVTLAIVDRVLCPAWQKLTGLSPTPLQRIGLGHVLNLLGMAVSGLVETKRLKVAHSHNIQPNMVVPMLAVWLFPQLALVGVGVAFHFPGQVSLYYQEFPASLKGTSTAMISVLIGVGFYLSTALVDLVRRVTGWLPDNINDGRLDNVYWLLTAIAAINFGYYVVCARWYKYRNT</sequence>
<dbReference type="PROSITE" id="PS01022">
    <property type="entry name" value="PTR2_1"/>
    <property type="match status" value="1"/>
</dbReference>
<keyword evidence="4 6" id="KW-1133">Transmembrane helix</keyword>
<feature type="transmembrane region" description="Helical" evidence="6">
    <location>
        <begin position="719"/>
        <end position="742"/>
    </location>
</feature>
<feature type="transmembrane region" description="Helical" evidence="6">
    <location>
        <begin position="20"/>
        <end position="48"/>
    </location>
</feature>
<feature type="transmembrane region" description="Helical" evidence="6">
    <location>
        <begin position="390"/>
        <end position="408"/>
    </location>
</feature>
<keyword evidence="5 6" id="KW-0472">Membrane</keyword>
<dbReference type="GO" id="GO:0006857">
    <property type="term" value="P:oligopeptide transport"/>
    <property type="evidence" value="ECO:0007669"/>
    <property type="project" value="InterPro"/>
</dbReference>
<dbReference type="GO" id="GO:0022857">
    <property type="term" value="F:transmembrane transporter activity"/>
    <property type="evidence" value="ECO:0007669"/>
    <property type="project" value="InterPro"/>
</dbReference>
<comment type="similarity">
    <text evidence="2">Belongs to the major facilitator superfamily. Proton-dependent oligopeptide transporter (POT/PTR) (TC 2.A.17) family.</text>
</comment>
<keyword evidence="3 6" id="KW-0812">Transmembrane</keyword>
<feature type="transmembrane region" description="Helical" evidence="6">
    <location>
        <begin position="567"/>
        <end position="590"/>
    </location>
</feature>
<gene>
    <name evidence="7" type="ORF">RJ641_033012</name>
</gene>
<feature type="transmembrane region" description="Helical" evidence="6">
    <location>
        <begin position="1031"/>
        <end position="1051"/>
    </location>
</feature>
<feature type="transmembrane region" description="Helical" evidence="6">
    <location>
        <begin position="314"/>
        <end position="337"/>
    </location>
</feature>
<evidence type="ECO:0000256" key="4">
    <source>
        <dbReference type="ARBA" id="ARBA00022989"/>
    </source>
</evidence>
<feature type="transmembrane region" description="Helical" evidence="6">
    <location>
        <begin position="69"/>
        <end position="101"/>
    </location>
</feature>
<evidence type="ECO:0000313" key="7">
    <source>
        <dbReference type="EMBL" id="KAK6935982.1"/>
    </source>
</evidence>
<dbReference type="GO" id="GO:0016020">
    <property type="term" value="C:membrane"/>
    <property type="evidence" value="ECO:0007669"/>
    <property type="project" value="UniProtKB-SubCell"/>
</dbReference>
<feature type="transmembrane region" description="Helical" evidence="6">
    <location>
        <begin position="428"/>
        <end position="449"/>
    </location>
</feature>
<evidence type="ECO:0000256" key="3">
    <source>
        <dbReference type="ARBA" id="ARBA00022692"/>
    </source>
</evidence>
<dbReference type="PANTHER" id="PTHR11654">
    <property type="entry name" value="OLIGOPEPTIDE TRANSPORTER-RELATED"/>
    <property type="match status" value="1"/>
</dbReference>
<evidence type="ECO:0000256" key="2">
    <source>
        <dbReference type="ARBA" id="ARBA00005982"/>
    </source>
</evidence>
<dbReference type="Gene3D" id="1.20.1250.20">
    <property type="entry name" value="MFS general substrate transporter like domains"/>
    <property type="match status" value="2"/>
</dbReference>
<dbReference type="SUPFAM" id="SSF103473">
    <property type="entry name" value="MFS general substrate transporter"/>
    <property type="match status" value="2"/>
</dbReference>
<organism evidence="7 8">
    <name type="scientific">Dillenia turbinata</name>
    <dbReference type="NCBI Taxonomy" id="194707"/>
    <lineage>
        <taxon>Eukaryota</taxon>
        <taxon>Viridiplantae</taxon>
        <taxon>Streptophyta</taxon>
        <taxon>Embryophyta</taxon>
        <taxon>Tracheophyta</taxon>
        <taxon>Spermatophyta</taxon>
        <taxon>Magnoliopsida</taxon>
        <taxon>eudicotyledons</taxon>
        <taxon>Gunneridae</taxon>
        <taxon>Pentapetalae</taxon>
        <taxon>Dilleniales</taxon>
        <taxon>Dilleniaceae</taxon>
        <taxon>Dillenia</taxon>
    </lineage>
</organism>
<accession>A0AAN8VYV6</accession>
<feature type="transmembrane region" description="Helical" evidence="6">
    <location>
        <begin position="989"/>
        <end position="1010"/>
    </location>
</feature>
<feature type="transmembrane region" description="Helical" evidence="6">
    <location>
        <begin position="748"/>
        <end position="767"/>
    </location>
</feature>
<keyword evidence="8" id="KW-1185">Reference proteome</keyword>
<protein>
    <submittedName>
        <fullName evidence="7">Proton-dependent oligopeptide transporter family</fullName>
    </submittedName>
</protein>
<feature type="transmembrane region" description="Helical" evidence="6">
    <location>
        <begin position="121"/>
        <end position="142"/>
    </location>
</feature>
<feature type="transmembrane region" description="Helical" evidence="6">
    <location>
        <begin position="636"/>
        <end position="659"/>
    </location>
</feature>
<feature type="transmembrane region" description="Helical" evidence="6">
    <location>
        <begin position="509"/>
        <end position="526"/>
    </location>
</feature>
<feature type="transmembrane region" description="Helical" evidence="6">
    <location>
        <begin position="951"/>
        <end position="969"/>
    </location>
</feature>
<comment type="caution">
    <text evidence="7">The sequence shown here is derived from an EMBL/GenBank/DDBJ whole genome shotgun (WGS) entry which is preliminary data.</text>
</comment>
<feature type="transmembrane region" description="Helical" evidence="6">
    <location>
        <begin position="610"/>
        <end position="629"/>
    </location>
</feature>
<proteinExistence type="inferred from homology"/>
<dbReference type="CDD" id="cd17416">
    <property type="entry name" value="MFS_NPF1_2"/>
    <property type="match status" value="1"/>
</dbReference>
<feature type="transmembrane region" description="Helical" evidence="6">
    <location>
        <begin position="162"/>
        <end position="181"/>
    </location>
</feature>
<dbReference type="AlphaFoldDB" id="A0AAN8VYV6"/>
<dbReference type="InterPro" id="IPR036259">
    <property type="entry name" value="MFS_trans_sf"/>
</dbReference>
<dbReference type="Pfam" id="PF00854">
    <property type="entry name" value="PTR2"/>
    <property type="match status" value="2"/>
</dbReference>
<dbReference type="InterPro" id="IPR000109">
    <property type="entry name" value="POT_fam"/>
</dbReference>
<feature type="transmembrane region" description="Helical" evidence="6">
    <location>
        <begin position="187"/>
        <end position="206"/>
    </location>
</feature>
<feature type="transmembrane region" description="Helical" evidence="6">
    <location>
        <begin position="910"/>
        <end position="930"/>
    </location>
</feature>
<evidence type="ECO:0000256" key="5">
    <source>
        <dbReference type="ARBA" id="ARBA00023136"/>
    </source>
</evidence>
<feature type="transmembrane region" description="Helical" evidence="6">
    <location>
        <begin position="875"/>
        <end position="898"/>
    </location>
</feature>
<name>A0AAN8VYV6_9MAGN</name>
<evidence type="ECO:0000256" key="1">
    <source>
        <dbReference type="ARBA" id="ARBA00004141"/>
    </source>
</evidence>
<dbReference type="InterPro" id="IPR018456">
    <property type="entry name" value="PTR2_symporter_CS"/>
</dbReference>
<feature type="transmembrane region" description="Helical" evidence="6">
    <location>
        <begin position="470"/>
        <end position="489"/>
    </location>
</feature>
<evidence type="ECO:0000256" key="6">
    <source>
        <dbReference type="SAM" id="Phobius"/>
    </source>
</evidence>